<dbReference type="EMBL" id="WWCT01000001">
    <property type="protein sequence ID" value="MYN24804.1"/>
    <property type="molecule type" value="Genomic_DNA"/>
</dbReference>
<name>A0ABW9VT53_9BURK</name>
<gene>
    <name evidence="1" type="ORF">GTP69_00085</name>
</gene>
<organism evidence="1 2">
    <name type="scientific">Duganella levis</name>
    <dbReference type="NCBI Taxonomy" id="2692169"/>
    <lineage>
        <taxon>Bacteria</taxon>
        <taxon>Pseudomonadati</taxon>
        <taxon>Pseudomonadota</taxon>
        <taxon>Betaproteobacteria</taxon>
        <taxon>Burkholderiales</taxon>
        <taxon>Oxalobacteraceae</taxon>
        <taxon>Telluria group</taxon>
        <taxon>Duganella</taxon>
    </lineage>
</organism>
<sequence length="94" mass="10295">MTFINEHCRRNLRAIGALVVDEDGAEVLLGCTVAESAFLFDYAVRAAAQRTPADTLVYSQLLELHLSARLARLRHTCGAWRLALPEAGPSRSCP</sequence>
<reference evidence="1 2" key="1">
    <citation type="submission" date="2019-12" db="EMBL/GenBank/DDBJ databases">
        <title>Novel species isolated from a subtropical stream in China.</title>
        <authorList>
            <person name="Lu H."/>
        </authorList>
    </citation>
    <scope>NUCLEOTIDE SEQUENCE [LARGE SCALE GENOMIC DNA]</scope>
    <source>
        <strain evidence="1 2">CY42W</strain>
    </source>
</reference>
<keyword evidence="2" id="KW-1185">Reference proteome</keyword>
<protein>
    <submittedName>
        <fullName evidence="1">Uncharacterized protein</fullName>
    </submittedName>
</protein>
<dbReference type="Proteomes" id="UP000642144">
    <property type="component" value="Unassembled WGS sequence"/>
</dbReference>
<dbReference type="RefSeq" id="WP_161052968.1">
    <property type="nucleotide sequence ID" value="NZ_WWCT01000001.1"/>
</dbReference>
<evidence type="ECO:0000313" key="2">
    <source>
        <dbReference type="Proteomes" id="UP000642144"/>
    </source>
</evidence>
<proteinExistence type="predicted"/>
<comment type="caution">
    <text evidence="1">The sequence shown here is derived from an EMBL/GenBank/DDBJ whole genome shotgun (WGS) entry which is preliminary data.</text>
</comment>
<evidence type="ECO:0000313" key="1">
    <source>
        <dbReference type="EMBL" id="MYN24804.1"/>
    </source>
</evidence>
<accession>A0ABW9VT53</accession>